<comment type="caution">
    <text evidence="2">The sequence shown here is derived from an EMBL/GenBank/DDBJ whole genome shotgun (WGS) entry which is preliminary data.</text>
</comment>
<dbReference type="EMBL" id="JBBNAF010000010">
    <property type="protein sequence ID" value="KAK9106835.1"/>
    <property type="molecule type" value="Genomic_DNA"/>
</dbReference>
<evidence type="ECO:0000313" key="3">
    <source>
        <dbReference type="Proteomes" id="UP001420932"/>
    </source>
</evidence>
<gene>
    <name evidence="2" type="ORF">Syun_022846</name>
</gene>
<feature type="compositionally biased region" description="Basic residues" evidence="1">
    <location>
        <begin position="102"/>
        <end position="115"/>
    </location>
</feature>
<evidence type="ECO:0000256" key="1">
    <source>
        <dbReference type="SAM" id="MobiDB-lite"/>
    </source>
</evidence>
<name>A0AAP0FA83_9MAGN</name>
<accession>A0AAP0FA83</accession>
<organism evidence="2 3">
    <name type="scientific">Stephania yunnanensis</name>
    <dbReference type="NCBI Taxonomy" id="152371"/>
    <lineage>
        <taxon>Eukaryota</taxon>
        <taxon>Viridiplantae</taxon>
        <taxon>Streptophyta</taxon>
        <taxon>Embryophyta</taxon>
        <taxon>Tracheophyta</taxon>
        <taxon>Spermatophyta</taxon>
        <taxon>Magnoliopsida</taxon>
        <taxon>Ranunculales</taxon>
        <taxon>Menispermaceae</taxon>
        <taxon>Menispermoideae</taxon>
        <taxon>Cissampelideae</taxon>
        <taxon>Stephania</taxon>
    </lineage>
</organism>
<keyword evidence="3" id="KW-1185">Reference proteome</keyword>
<evidence type="ECO:0000313" key="2">
    <source>
        <dbReference type="EMBL" id="KAK9106835.1"/>
    </source>
</evidence>
<sequence length="135" mass="14378">MVSRDVTKTAWYHGHMGIHLLEGEARPTTPCRCASRGVIADETRNSVKEESGTSSSGGGVGRAAAVEDRGGEQGRRNRGRESAKHGAAEPCCWPMAADVWGQRRKQTNPRRKRGANRGVGGEDLAAAAAPDDKLV</sequence>
<feature type="compositionally biased region" description="Basic and acidic residues" evidence="1">
    <location>
        <begin position="65"/>
        <end position="87"/>
    </location>
</feature>
<feature type="compositionally biased region" description="Basic and acidic residues" evidence="1">
    <location>
        <begin position="39"/>
        <end position="51"/>
    </location>
</feature>
<dbReference type="AlphaFoldDB" id="A0AAP0FA83"/>
<dbReference type="Proteomes" id="UP001420932">
    <property type="component" value="Unassembled WGS sequence"/>
</dbReference>
<reference evidence="2 3" key="1">
    <citation type="submission" date="2024-01" db="EMBL/GenBank/DDBJ databases">
        <title>Genome assemblies of Stephania.</title>
        <authorList>
            <person name="Yang L."/>
        </authorList>
    </citation>
    <scope>NUCLEOTIDE SEQUENCE [LARGE SCALE GENOMIC DNA]</scope>
    <source>
        <strain evidence="2">YNDBR</strain>
        <tissue evidence="2">Leaf</tissue>
    </source>
</reference>
<feature type="region of interest" description="Disordered" evidence="1">
    <location>
        <begin position="38"/>
        <end position="135"/>
    </location>
</feature>
<protein>
    <submittedName>
        <fullName evidence="2">Uncharacterized protein</fullName>
    </submittedName>
</protein>
<proteinExistence type="predicted"/>